<dbReference type="PANTHER" id="PTHR30238:SF4">
    <property type="entry name" value="SLL1022 PROTEIN"/>
    <property type="match status" value="1"/>
</dbReference>
<geneLocation type="plasmid" evidence="8 9">
    <name>unnamed1</name>
</geneLocation>
<reference evidence="9" key="1">
    <citation type="submission" date="2018-05" db="EMBL/GenBank/DDBJ databases">
        <title>Azospirillum thermophila sp. nov., a novel isolated from hot spring.</title>
        <authorList>
            <person name="Zhao Z."/>
        </authorList>
    </citation>
    <scope>NUCLEOTIDE SEQUENCE [LARGE SCALE GENOMIC DNA]</scope>
    <source>
        <strain evidence="9">CFH 70021</strain>
        <plasmid evidence="9">unnamed1</plasmid>
    </source>
</reference>
<name>A0A2S2CXV2_9PROT</name>
<dbReference type="InterPro" id="IPR005496">
    <property type="entry name" value="Integral_membrane_TerC"/>
</dbReference>
<evidence type="ECO:0000313" key="8">
    <source>
        <dbReference type="EMBL" id="AWK89278.1"/>
    </source>
</evidence>
<feature type="transmembrane region" description="Helical" evidence="7">
    <location>
        <begin position="225"/>
        <end position="246"/>
    </location>
</feature>
<dbReference type="OrthoDB" id="9807970at2"/>
<feature type="transmembrane region" description="Helical" evidence="7">
    <location>
        <begin position="252"/>
        <end position="272"/>
    </location>
</feature>
<protein>
    <recommendedName>
        <fullName evidence="10">TerC family protein</fullName>
    </recommendedName>
</protein>
<feature type="transmembrane region" description="Helical" evidence="7">
    <location>
        <begin position="119"/>
        <end position="138"/>
    </location>
</feature>
<keyword evidence="5 7" id="KW-0472">Membrane</keyword>
<feature type="region of interest" description="Disordered" evidence="6">
    <location>
        <begin position="1"/>
        <end position="37"/>
    </location>
</feature>
<dbReference type="Proteomes" id="UP000245629">
    <property type="component" value="Plasmid unnamed1"/>
</dbReference>
<evidence type="ECO:0000256" key="7">
    <source>
        <dbReference type="SAM" id="Phobius"/>
    </source>
</evidence>
<proteinExistence type="inferred from homology"/>
<feature type="transmembrane region" description="Helical" evidence="7">
    <location>
        <begin position="83"/>
        <end position="107"/>
    </location>
</feature>
<dbReference type="AlphaFoldDB" id="A0A2S2CXV2"/>
<comment type="similarity">
    <text evidence="2">Belongs to the TerC family.</text>
</comment>
<feature type="transmembrane region" description="Helical" evidence="7">
    <location>
        <begin position="144"/>
        <end position="163"/>
    </location>
</feature>
<evidence type="ECO:0000256" key="5">
    <source>
        <dbReference type="ARBA" id="ARBA00023136"/>
    </source>
</evidence>
<dbReference type="NCBIfam" id="TIGR03717">
    <property type="entry name" value="R_switched_YjbE"/>
    <property type="match status" value="1"/>
</dbReference>
<keyword evidence="4 7" id="KW-1133">Transmembrane helix</keyword>
<gene>
    <name evidence="8" type="ORF">DEW08_23295</name>
</gene>
<dbReference type="KEGG" id="azz:DEW08_23295"/>
<keyword evidence="8" id="KW-0614">Plasmid</keyword>
<accession>A0A2S2CXV2</accession>
<evidence type="ECO:0000256" key="3">
    <source>
        <dbReference type="ARBA" id="ARBA00022692"/>
    </source>
</evidence>
<keyword evidence="3 7" id="KW-0812">Transmembrane</keyword>
<evidence type="ECO:0000256" key="6">
    <source>
        <dbReference type="SAM" id="MobiDB-lite"/>
    </source>
</evidence>
<evidence type="ECO:0000256" key="4">
    <source>
        <dbReference type="ARBA" id="ARBA00022989"/>
    </source>
</evidence>
<evidence type="ECO:0000256" key="2">
    <source>
        <dbReference type="ARBA" id="ARBA00007511"/>
    </source>
</evidence>
<dbReference type="PANTHER" id="PTHR30238">
    <property type="entry name" value="MEMBRANE BOUND PREDICTED REDOX MODULATOR"/>
    <property type="match status" value="1"/>
</dbReference>
<evidence type="ECO:0008006" key="10">
    <source>
        <dbReference type="Google" id="ProtNLM"/>
    </source>
</evidence>
<dbReference type="Pfam" id="PF03741">
    <property type="entry name" value="TerC"/>
    <property type="match status" value="1"/>
</dbReference>
<dbReference type="EMBL" id="CP029356">
    <property type="protein sequence ID" value="AWK89278.1"/>
    <property type="molecule type" value="Genomic_DNA"/>
</dbReference>
<dbReference type="GO" id="GO:0016020">
    <property type="term" value="C:membrane"/>
    <property type="evidence" value="ECO:0007669"/>
    <property type="project" value="UniProtKB-SubCell"/>
</dbReference>
<organism evidence="8 9">
    <name type="scientific">Azospirillum thermophilum</name>
    <dbReference type="NCBI Taxonomy" id="2202148"/>
    <lineage>
        <taxon>Bacteria</taxon>
        <taxon>Pseudomonadati</taxon>
        <taxon>Pseudomonadota</taxon>
        <taxon>Alphaproteobacteria</taxon>
        <taxon>Rhodospirillales</taxon>
        <taxon>Azospirillaceae</taxon>
        <taxon>Azospirillum</taxon>
    </lineage>
</organism>
<dbReference type="InterPro" id="IPR022301">
    <property type="entry name" value="Integral_membrane_YjbE"/>
</dbReference>
<comment type="subcellular location">
    <subcellularLocation>
        <location evidence="1">Membrane</location>
        <topology evidence="1">Multi-pass membrane protein</topology>
    </subcellularLocation>
</comment>
<sequence>MGARSGFGVRQGRRTARLPVRPAPAPAQPQPCRNPGSQAERLRCSLFRSYSLDAPARGPPGSGHAGRRRKGFPAVFDSLIPELIALGQVVFIDLVLAGDNAIVVGMAAAGVARAQRAKVIFWGIASAVVLRILFALATTWLLDIIGLTLAGGILLMWVCWKLFRELRAQHEEAQAAALMAEEDGGGSAEGSKPVGTAVWEVIVADVSMSLDNVLAVAGAAREHPWVLALGLLMSVALMGAAASVIARLLNRFHWIAYIGLAIIAYVALNMIWRGSLEILSAAAAFY</sequence>
<evidence type="ECO:0000313" key="9">
    <source>
        <dbReference type="Proteomes" id="UP000245629"/>
    </source>
</evidence>
<evidence type="ECO:0000256" key="1">
    <source>
        <dbReference type="ARBA" id="ARBA00004141"/>
    </source>
</evidence>
<keyword evidence="9" id="KW-1185">Reference proteome</keyword>